<name>A0A7U2F010_PHANO</name>
<gene>
    <name evidence="1" type="ORF">JI435_408080</name>
</gene>
<dbReference type="VEuPathDB" id="FungiDB:JI435_408080"/>
<proteinExistence type="predicted"/>
<dbReference type="EMBL" id="CP069028">
    <property type="protein sequence ID" value="QRC95887.1"/>
    <property type="molecule type" value="Genomic_DNA"/>
</dbReference>
<protein>
    <submittedName>
        <fullName evidence="1">Uncharacterized protein</fullName>
    </submittedName>
</protein>
<evidence type="ECO:0000313" key="1">
    <source>
        <dbReference type="EMBL" id="QRC95887.1"/>
    </source>
</evidence>
<evidence type="ECO:0000313" key="2">
    <source>
        <dbReference type="Proteomes" id="UP000663193"/>
    </source>
</evidence>
<reference evidence="2" key="1">
    <citation type="journal article" date="2021" name="BMC Genomics">
        <title>Chromosome-level genome assembly and manually-curated proteome of model necrotroph Parastagonospora nodorum Sn15 reveals a genome-wide trove of candidate effector homologs, and redundancy of virulence-related functions within an accessory chromosome.</title>
        <authorList>
            <person name="Bertazzoni S."/>
            <person name="Jones D.A.B."/>
            <person name="Phan H.T."/>
            <person name="Tan K.-C."/>
            <person name="Hane J.K."/>
        </authorList>
    </citation>
    <scope>NUCLEOTIDE SEQUENCE [LARGE SCALE GENOMIC DNA]</scope>
    <source>
        <strain evidence="2">SN15 / ATCC MYA-4574 / FGSC 10173)</strain>
    </source>
</reference>
<dbReference type="Proteomes" id="UP000663193">
    <property type="component" value="Chromosome 6"/>
</dbReference>
<sequence>MSCILHRLGKVCTEHENKRFPLFSSEPLLHSCIGATRTQHKTQLFIPPFLFSQRWMFETTISFLFPSR</sequence>
<keyword evidence="2" id="KW-1185">Reference proteome</keyword>
<accession>A0A7U2F010</accession>
<dbReference type="AlphaFoldDB" id="A0A7U2F010"/>
<organism evidence="1 2">
    <name type="scientific">Phaeosphaeria nodorum (strain SN15 / ATCC MYA-4574 / FGSC 10173)</name>
    <name type="common">Glume blotch fungus</name>
    <name type="synonym">Parastagonospora nodorum</name>
    <dbReference type="NCBI Taxonomy" id="321614"/>
    <lineage>
        <taxon>Eukaryota</taxon>
        <taxon>Fungi</taxon>
        <taxon>Dikarya</taxon>
        <taxon>Ascomycota</taxon>
        <taxon>Pezizomycotina</taxon>
        <taxon>Dothideomycetes</taxon>
        <taxon>Pleosporomycetidae</taxon>
        <taxon>Pleosporales</taxon>
        <taxon>Pleosporineae</taxon>
        <taxon>Phaeosphaeriaceae</taxon>
        <taxon>Parastagonospora</taxon>
    </lineage>
</organism>